<dbReference type="EMBL" id="FNAP01000001">
    <property type="protein sequence ID" value="SDD81862.1"/>
    <property type="molecule type" value="Genomic_DNA"/>
</dbReference>
<dbReference type="RefSeq" id="WP_092781890.1">
    <property type="nucleotide sequence ID" value="NZ_FNAP01000001.1"/>
</dbReference>
<reference evidence="2 3" key="1">
    <citation type="submission" date="2016-10" db="EMBL/GenBank/DDBJ databases">
        <authorList>
            <person name="de Groot N.N."/>
        </authorList>
    </citation>
    <scope>NUCLEOTIDE SEQUENCE [LARGE SCALE GENOMIC DNA]</scope>
    <source>
        <strain evidence="2 3">ATCC 700224</strain>
    </source>
</reference>
<dbReference type="Proteomes" id="UP000199412">
    <property type="component" value="Unassembled WGS sequence"/>
</dbReference>
<feature type="compositionally biased region" description="Basic and acidic residues" evidence="1">
    <location>
        <begin position="76"/>
        <end position="100"/>
    </location>
</feature>
<sequence length="455" mass="46206">MTGARSPLDRGANALIRAGADLRTAGAAMDALTADLDDPLLLDADRFADLVDPETADDRLAAALARLANGPGTGGDTRRATEGPRPQPKETGKATPHRDPAAMPPSAASVFGVATPPPAGAESMRAAKRESSFGDRKAPINRTERPERAAVVPASGDGVSPNTAQDSPRVRSAPLLQAETDPTRPGHAHRRAAPASRGAGAARTVSPADGPSAPASPALPAAPAFSTKTAPVQPDTGLPMALRRALLSGDPRAVAAEIARAAPDVSAPEQPVMSRVPLGEATEPRDDPGAGPFATAETRIARALERLERGAASRPAGPSTSHAQTSLAARQPVAEHTPPAPTPSPTPAPKAAPILVDGAPSGLRRLAERAGAAPVAAAVPEVAANGAARGDQTASSARSDRTRPHQAYPDTPLAASPAPSAPPGPLDRDDDVRLAERLTDLLRREARAQGIGGDL</sequence>
<gene>
    <name evidence="2" type="ORF">SAMN05421720_101643</name>
</gene>
<feature type="compositionally biased region" description="Low complexity" evidence="1">
    <location>
        <begin position="193"/>
        <end position="226"/>
    </location>
</feature>
<name>A0A1G6XV22_9PROT</name>
<organism evidence="2 3">
    <name type="scientific">Rhodospira trueperi</name>
    <dbReference type="NCBI Taxonomy" id="69960"/>
    <lineage>
        <taxon>Bacteria</taxon>
        <taxon>Pseudomonadati</taxon>
        <taxon>Pseudomonadota</taxon>
        <taxon>Alphaproteobacteria</taxon>
        <taxon>Rhodospirillales</taxon>
        <taxon>Rhodospirillaceae</taxon>
        <taxon>Rhodospira</taxon>
    </lineage>
</organism>
<keyword evidence="3" id="KW-1185">Reference proteome</keyword>
<evidence type="ECO:0000256" key="1">
    <source>
        <dbReference type="SAM" id="MobiDB-lite"/>
    </source>
</evidence>
<dbReference type="AlphaFoldDB" id="A0A1G6XV22"/>
<feature type="region of interest" description="Disordered" evidence="1">
    <location>
        <begin position="260"/>
        <end position="360"/>
    </location>
</feature>
<evidence type="ECO:0000313" key="3">
    <source>
        <dbReference type="Proteomes" id="UP000199412"/>
    </source>
</evidence>
<accession>A0A1G6XV22</accession>
<feature type="compositionally biased region" description="Pro residues" evidence="1">
    <location>
        <begin position="338"/>
        <end position="350"/>
    </location>
</feature>
<feature type="compositionally biased region" description="Basic and acidic residues" evidence="1">
    <location>
        <begin position="125"/>
        <end position="148"/>
    </location>
</feature>
<feature type="region of interest" description="Disordered" evidence="1">
    <location>
        <begin position="65"/>
        <end position="237"/>
    </location>
</feature>
<feature type="compositionally biased region" description="Polar residues" evidence="1">
    <location>
        <begin position="318"/>
        <end position="328"/>
    </location>
</feature>
<feature type="region of interest" description="Disordered" evidence="1">
    <location>
        <begin position="383"/>
        <end position="431"/>
    </location>
</feature>
<dbReference type="STRING" id="69960.SAMN05421720_101643"/>
<feature type="compositionally biased region" description="Basic and acidic residues" evidence="1">
    <location>
        <begin position="299"/>
        <end position="311"/>
    </location>
</feature>
<proteinExistence type="predicted"/>
<protein>
    <submittedName>
        <fullName evidence="2">Uncharacterized protein</fullName>
    </submittedName>
</protein>
<evidence type="ECO:0000313" key="2">
    <source>
        <dbReference type="EMBL" id="SDD81862.1"/>
    </source>
</evidence>